<dbReference type="InterPro" id="IPR013128">
    <property type="entry name" value="Peptidase_C1A"/>
</dbReference>
<protein>
    <recommendedName>
        <fullName evidence="7">Peptidase C1A papain C-terminal domain-containing protein</fullName>
    </recommendedName>
</protein>
<accession>A0AAQ4D7F8</accession>
<keyword evidence="9" id="KW-1185">Reference proteome</keyword>
<feature type="chain" id="PRO_5042944589" description="Peptidase C1A papain C-terminal domain-containing protein" evidence="6">
    <location>
        <begin position="17"/>
        <end position="288"/>
    </location>
</feature>
<dbReference type="AlphaFoldDB" id="A0AAQ4D7F8"/>
<keyword evidence="3" id="KW-0378">Hydrolase</keyword>
<evidence type="ECO:0000256" key="1">
    <source>
        <dbReference type="ARBA" id="ARBA00008455"/>
    </source>
</evidence>
<dbReference type="InterPro" id="IPR000169">
    <property type="entry name" value="Pept_cys_AS"/>
</dbReference>
<comment type="similarity">
    <text evidence="1">Belongs to the peptidase C1 family.</text>
</comment>
<gene>
    <name evidence="8" type="ORF">V5799_003969</name>
</gene>
<evidence type="ECO:0000256" key="2">
    <source>
        <dbReference type="ARBA" id="ARBA00022670"/>
    </source>
</evidence>
<name>A0AAQ4D7F8_AMBAM</name>
<evidence type="ECO:0000313" key="9">
    <source>
        <dbReference type="Proteomes" id="UP001321473"/>
    </source>
</evidence>
<dbReference type="GO" id="GO:0006508">
    <property type="term" value="P:proteolysis"/>
    <property type="evidence" value="ECO:0007669"/>
    <property type="project" value="UniProtKB-KW"/>
</dbReference>
<dbReference type="SMART" id="SM00645">
    <property type="entry name" value="Pept_C1"/>
    <property type="match status" value="1"/>
</dbReference>
<keyword evidence="4" id="KW-0788">Thiol protease</keyword>
<comment type="caution">
    <text evidence="8">The sequence shown here is derived from an EMBL/GenBank/DDBJ whole genome shotgun (WGS) entry which is preliminary data.</text>
</comment>
<dbReference type="Proteomes" id="UP001321473">
    <property type="component" value="Unassembled WGS sequence"/>
</dbReference>
<reference evidence="8 9" key="1">
    <citation type="journal article" date="2023" name="Arcadia Sci">
        <title>De novo assembly of a long-read Amblyomma americanum tick genome.</title>
        <authorList>
            <person name="Chou S."/>
            <person name="Poskanzer K.E."/>
            <person name="Rollins M."/>
            <person name="Thuy-Boun P.S."/>
        </authorList>
    </citation>
    <scope>NUCLEOTIDE SEQUENCE [LARGE SCALE GENOMIC DNA]</scope>
    <source>
        <strain evidence="8">F_SG_1</strain>
        <tissue evidence="8">Salivary glands</tissue>
    </source>
</reference>
<sequence length="288" mass="31835">MIGVICFLVLCVGAWTQHAPPQPQDEIDLYGNFGKAWDKFRKIYTDLISSFVTPQTPEEVVSNYTGYVPPSPRQLADIPLYAPLFADTPDQVDWRASGYVTPVKNQAQCGACWAFSATGGLEGQLSKKTGRLISLSEQNLMDCAGPRYGSNGCNGGQMAGAFQYVRDNGGVDTEARYPYRQSTDFQCRFSGIRDNPRVAVRGHIRVPPRDERALLDAVGRVGPISIGINASPQSFIFYKNGVYNEPNCDPRGLNHAVLIVGFGQERGVPYWLIKNSMRLEEPHQRPAN</sequence>
<keyword evidence="5" id="KW-1015">Disulfide bond</keyword>
<dbReference type="InterPro" id="IPR025660">
    <property type="entry name" value="Pept_his_AS"/>
</dbReference>
<dbReference type="InterPro" id="IPR038765">
    <property type="entry name" value="Papain-like_cys_pep_sf"/>
</dbReference>
<dbReference type="SUPFAM" id="SSF54001">
    <property type="entry name" value="Cysteine proteinases"/>
    <property type="match status" value="1"/>
</dbReference>
<dbReference type="PROSITE" id="PS00639">
    <property type="entry name" value="THIOL_PROTEASE_HIS"/>
    <property type="match status" value="1"/>
</dbReference>
<dbReference type="EMBL" id="JARKHS020034170">
    <property type="protein sequence ID" value="KAK8758398.1"/>
    <property type="molecule type" value="Genomic_DNA"/>
</dbReference>
<dbReference type="PROSITE" id="PS00139">
    <property type="entry name" value="THIOL_PROTEASE_CYS"/>
    <property type="match status" value="1"/>
</dbReference>
<evidence type="ECO:0000256" key="4">
    <source>
        <dbReference type="ARBA" id="ARBA00022807"/>
    </source>
</evidence>
<evidence type="ECO:0000256" key="3">
    <source>
        <dbReference type="ARBA" id="ARBA00022801"/>
    </source>
</evidence>
<evidence type="ECO:0000256" key="6">
    <source>
        <dbReference type="SAM" id="SignalP"/>
    </source>
</evidence>
<dbReference type="InterPro" id="IPR039417">
    <property type="entry name" value="Peptidase_C1A_papain-like"/>
</dbReference>
<feature type="signal peptide" evidence="6">
    <location>
        <begin position="1"/>
        <end position="16"/>
    </location>
</feature>
<proteinExistence type="inferred from homology"/>
<dbReference type="CDD" id="cd02248">
    <property type="entry name" value="Peptidase_C1A"/>
    <property type="match status" value="1"/>
</dbReference>
<dbReference type="InterPro" id="IPR000668">
    <property type="entry name" value="Peptidase_C1A_C"/>
</dbReference>
<keyword evidence="6" id="KW-0732">Signal</keyword>
<evidence type="ECO:0000256" key="5">
    <source>
        <dbReference type="ARBA" id="ARBA00023157"/>
    </source>
</evidence>
<keyword evidence="2" id="KW-0645">Protease</keyword>
<dbReference type="PRINTS" id="PR00705">
    <property type="entry name" value="PAPAIN"/>
</dbReference>
<evidence type="ECO:0000259" key="7">
    <source>
        <dbReference type="SMART" id="SM00645"/>
    </source>
</evidence>
<evidence type="ECO:0000313" key="8">
    <source>
        <dbReference type="EMBL" id="KAK8758398.1"/>
    </source>
</evidence>
<dbReference type="GO" id="GO:0008234">
    <property type="term" value="F:cysteine-type peptidase activity"/>
    <property type="evidence" value="ECO:0007669"/>
    <property type="project" value="UniProtKB-KW"/>
</dbReference>
<organism evidence="8 9">
    <name type="scientific">Amblyomma americanum</name>
    <name type="common">Lone star tick</name>
    <dbReference type="NCBI Taxonomy" id="6943"/>
    <lineage>
        <taxon>Eukaryota</taxon>
        <taxon>Metazoa</taxon>
        <taxon>Ecdysozoa</taxon>
        <taxon>Arthropoda</taxon>
        <taxon>Chelicerata</taxon>
        <taxon>Arachnida</taxon>
        <taxon>Acari</taxon>
        <taxon>Parasitiformes</taxon>
        <taxon>Ixodida</taxon>
        <taxon>Ixodoidea</taxon>
        <taxon>Ixodidae</taxon>
        <taxon>Amblyomminae</taxon>
        <taxon>Amblyomma</taxon>
    </lineage>
</organism>
<dbReference type="Gene3D" id="3.90.70.10">
    <property type="entry name" value="Cysteine proteinases"/>
    <property type="match status" value="1"/>
</dbReference>
<dbReference type="FunFam" id="3.90.70.10:FF:000332">
    <property type="entry name" value="Cathepsin L1"/>
    <property type="match status" value="1"/>
</dbReference>
<feature type="domain" description="Peptidase C1A papain C-terminal" evidence="7">
    <location>
        <begin position="88"/>
        <end position="287"/>
    </location>
</feature>
<dbReference type="PANTHER" id="PTHR12411">
    <property type="entry name" value="CYSTEINE PROTEASE FAMILY C1-RELATED"/>
    <property type="match status" value="1"/>
</dbReference>
<dbReference type="Pfam" id="PF00112">
    <property type="entry name" value="Peptidase_C1"/>
    <property type="match status" value="1"/>
</dbReference>